<organism evidence="2 3">
    <name type="scientific">Methylomonas koyamae</name>
    <dbReference type="NCBI Taxonomy" id="702114"/>
    <lineage>
        <taxon>Bacteria</taxon>
        <taxon>Pseudomonadati</taxon>
        <taxon>Pseudomonadota</taxon>
        <taxon>Gammaproteobacteria</taxon>
        <taxon>Methylococcales</taxon>
        <taxon>Methylococcaceae</taxon>
        <taxon>Methylomonas</taxon>
    </lineage>
</organism>
<evidence type="ECO:0008006" key="4">
    <source>
        <dbReference type="Google" id="ProtNLM"/>
    </source>
</evidence>
<evidence type="ECO:0000313" key="2">
    <source>
        <dbReference type="EMBL" id="OAI24400.1"/>
    </source>
</evidence>
<accession>A0A177P4X9</accession>
<keyword evidence="3" id="KW-1185">Reference proteome</keyword>
<feature type="region of interest" description="Disordered" evidence="1">
    <location>
        <begin position="71"/>
        <end position="91"/>
    </location>
</feature>
<proteinExistence type="predicted"/>
<dbReference type="Gene3D" id="2.180.10.10">
    <property type="entry name" value="RHS repeat-associated core"/>
    <property type="match status" value="1"/>
</dbReference>
<gene>
    <name evidence="2" type="ORF">A1355_20710</name>
</gene>
<dbReference type="EMBL" id="LUUK01000048">
    <property type="protein sequence ID" value="OAI24400.1"/>
    <property type="molecule type" value="Genomic_DNA"/>
</dbReference>
<evidence type="ECO:0000313" key="3">
    <source>
        <dbReference type="Proteomes" id="UP000077628"/>
    </source>
</evidence>
<name>A0A177P4X9_9GAMM</name>
<dbReference type="Proteomes" id="UP000077628">
    <property type="component" value="Unassembled WGS sequence"/>
</dbReference>
<dbReference type="AlphaFoldDB" id="A0A177P4X9"/>
<evidence type="ECO:0000256" key="1">
    <source>
        <dbReference type="SAM" id="MobiDB-lite"/>
    </source>
</evidence>
<comment type="caution">
    <text evidence="2">The sequence shown here is derived from an EMBL/GenBank/DDBJ whole genome shotgun (WGS) entry which is preliminary data.</text>
</comment>
<sequence>MQFEYYANGKTFLRTDSQGHSYTFRYNKFRRETTTVDERGNSQTHLFNEYGQPLQQLQGDGSRLVYEYQDTANPLSETRRRDALGHAVQYT</sequence>
<protein>
    <recommendedName>
        <fullName evidence="4">Sugar-binding protein</fullName>
    </recommendedName>
</protein>
<reference evidence="3" key="1">
    <citation type="submission" date="2016-03" db="EMBL/GenBank/DDBJ databases">
        <authorList>
            <person name="Heylen K."/>
            <person name="De Vos P."/>
            <person name="Vekeman B."/>
        </authorList>
    </citation>
    <scope>NUCLEOTIDE SEQUENCE [LARGE SCALE GENOMIC DNA]</scope>
    <source>
        <strain evidence="3">R-45383</strain>
    </source>
</reference>
<dbReference type="RefSeq" id="WP_064025490.1">
    <property type="nucleotide sequence ID" value="NZ_LUUK01000048.1"/>
</dbReference>